<evidence type="ECO:0000313" key="5">
    <source>
        <dbReference type="Proteomes" id="UP000593818"/>
    </source>
</evidence>
<evidence type="ECO:0000256" key="1">
    <source>
        <dbReference type="ARBA" id="ARBA00022679"/>
    </source>
</evidence>
<proteinExistence type="predicted"/>
<dbReference type="PANTHER" id="PTHR43877">
    <property type="entry name" value="AMINOALKYLPHOSPHONATE N-ACETYLTRANSFERASE-RELATED-RELATED"/>
    <property type="match status" value="1"/>
</dbReference>
<dbReference type="InterPro" id="IPR000182">
    <property type="entry name" value="GNAT_dom"/>
</dbReference>
<name>A0A7M2XVT0_9NOCA</name>
<accession>A0A7M2XVT0</accession>
<evidence type="ECO:0000259" key="3">
    <source>
        <dbReference type="PROSITE" id="PS51186"/>
    </source>
</evidence>
<evidence type="ECO:0000313" key="4">
    <source>
        <dbReference type="EMBL" id="QOW01870.1"/>
    </source>
</evidence>
<protein>
    <submittedName>
        <fullName evidence="4">GNAT family N-acetyltransferase</fullName>
    </submittedName>
</protein>
<dbReference type="SUPFAM" id="SSF55729">
    <property type="entry name" value="Acyl-CoA N-acyltransferases (Nat)"/>
    <property type="match status" value="1"/>
</dbReference>
<keyword evidence="5" id="KW-1185">Reference proteome</keyword>
<dbReference type="GO" id="GO:0016747">
    <property type="term" value="F:acyltransferase activity, transferring groups other than amino-acyl groups"/>
    <property type="evidence" value="ECO:0007669"/>
    <property type="project" value="InterPro"/>
</dbReference>
<organism evidence="4 5">
    <name type="scientific">Rhodococcus pyridinivorans</name>
    <dbReference type="NCBI Taxonomy" id="103816"/>
    <lineage>
        <taxon>Bacteria</taxon>
        <taxon>Bacillati</taxon>
        <taxon>Actinomycetota</taxon>
        <taxon>Actinomycetes</taxon>
        <taxon>Mycobacteriales</taxon>
        <taxon>Nocardiaceae</taxon>
        <taxon>Rhodococcus</taxon>
    </lineage>
</organism>
<dbReference type="AlphaFoldDB" id="A0A7M2XVT0"/>
<dbReference type="Pfam" id="PF00583">
    <property type="entry name" value="Acetyltransf_1"/>
    <property type="match status" value="1"/>
</dbReference>
<dbReference type="RefSeq" id="WP_193904148.1">
    <property type="nucleotide sequence ID" value="NZ_CP063453.1"/>
</dbReference>
<dbReference type="CDD" id="cd04301">
    <property type="entry name" value="NAT_SF"/>
    <property type="match status" value="1"/>
</dbReference>
<geneLocation type="plasmid" evidence="4 5">
    <name>pSID</name>
</geneLocation>
<reference evidence="4 5" key="1">
    <citation type="submission" date="2020-10" db="EMBL/GenBank/DDBJ databases">
        <title>Whole genome sequence of oil-degrading bacteria Rhodococcus pyridinivorans strain 5Ap.</title>
        <authorList>
            <person name="Akhremchuk A.E."/>
            <person name="Valentovich L.N."/>
            <person name="Charniauskaya M.I."/>
            <person name="Bukliarevich H.A."/>
            <person name="Titok M.A."/>
        </authorList>
    </citation>
    <scope>NUCLEOTIDE SEQUENCE [LARGE SCALE GENOMIC DNA]</scope>
    <source>
        <strain evidence="4 5">5Ap</strain>
        <plasmid evidence="4 5">pSID</plasmid>
    </source>
</reference>
<dbReference type="Gene3D" id="3.40.630.30">
    <property type="match status" value="1"/>
</dbReference>
<sequence length="160" mass="17714">MPYEPMTLTTADAGQLLTLQRAAYVTEAQAHRDLELPPLTETLDELITELVQPAVTALGIRDDTGRLIAAVRLPRMNHEPHAAELGRLVVAPDQQGRGLGTQLLHHAEMHLQPRVTELRLFTGEHSEANLRLYGGHSYRKTGRTPTPAGYALIHLTKHLN</sequence>
<evidence type="ECO:0000256" key="2">
    <source>
        <dbReference type="ARBA" id="ARBA00023315"/>
    </source>
</evidence>
<dbReference type="EMBL" id="CP063453">
    <property type="protein sequence ID" value="QOW01870.1"/>
    <property type="molecule type" value="Genomic_DNA"/>
</dbReference>
<dbReference type="PANTHER" id="PTHR43877:SF2">
    <property type="entry name" value="AMINOALKYLPHOSPHONATE N-ACETYLTRANSFERASE-RELATED"/>
    <property type="match status" value="1"/>
</dbReference>
<dbReference type="PROSITE" id="PS51186">
    <property type="entry name" value="GNAT"/>
    <property type="match status" value="1"/>
</dbReference>
<dbReference type="Proteomes" id="UP000593818">
    <property type="component" value="Plasmid pSID"/>
</dbReference>
<dbReference type="InterPro" id="IPR050832">
    <property type="entry name" value="Bact_Acetyltransf"/>
</dbReference>
<dbReference type="InterPro" id="IPR016181">
    <property type="entry name" value="Acyl_CoA_acyltransferase"/>
</dbReference>
<gene>
    <name evidence="4" type="ORF">INP59_27325</name>
</gene>
<keyword evidence="4" id="KW-0614">Plasmid</keyword>
<keyword evidence="1 4" id="KW-0808">Transferase</keyword>
<keyword evidence="2" id="KW-0012">Acyltransferase</keyword>
<feature type="domain" description="N-acetyltransferase" evidence="3">
    <location>
        <begin position="18"/>
        <end position="160"/>
    </location>
</feature>